<keyword evidence="3" id="KW-1185">Reference proteome</keyword>
<reference evidence="2" key="1">
    <citation type="submission" date="2020-11" db="EMBL/GenBank/DDBJ databases">
        <authorList>
            <consortium name="DOE Joint Genome Institute"/>
            <person name="Ahrendt S."/>
            <person name="Riley R."/>
            <person name="Andreopoulos W."/>
            <person name="Labutti K."/>
            <person name="Pangilinan J."/>
            <person name="Ruiz-Duenas F.J."/>
            <person name="Barrasa J.M."/>
            <person name="Sanchez-Garcia M."/>
            <person name="Camarero S."/>
            <person name="Miyauchi S."/>
            <person name="Serrano A."/>
            <person name="Linde D."/>
            <person name="Babiker R."/>
            <person name="Drula E."/>
            <person name="Ayuso-Fernandez I."/>
            <person name="Pacheco R."/>
            <person name="Padilla G."/>
            <person name="Ferreira P."/>
            <person name="Barriuso J."/>
            <person name="Kellner H."/>
            <person name="Castanera R."/>
            <person name="Alfaro M."/>
            <person name="Ramirez L."/>
            <person name="Pisabarro A.G."/>
            <person name="Kuo A."/>
            <person name="Tritt A."/>
            <person name="Lipzen A."/>
            <person name="He G."/>
            <person name="Yan M."/>
            <person name="Ng V."/>
            <person name="Cullen D."/>
            <person name="Martin F."/>
            <person name="Rosso M.-N."/>
            <person name="Henrissat B."/>
            <person name="Hibbett D."/>
            <person name="Martinez A.T."/>
            <person name="Grigoriev I.V."/>
        </authorList>
    </citation>
    <scope>NUCLEOTIDE SEQUENCE</scope>
    <source>
        <strain evidence="2">CIRM-BRFM 674</strain>
    </source>
</reference>
<dbReference type="OrthoDB" id="2745718at2759"/>
<dbReference type="Gene3D" id="1.20.1280.50">
    <property type="match status" value="1"/>
</dbReference>
<accession>A0A9P6CXG3</accession>
<evidence type="ECO:0000313" key="3">
    <source>
        <dbReference type="Proteomes" id="UP000807469"/>
    </source>
</evidence>
<comment type="caution">
    <text evidence="2">The sequence shown here is derived from an EMBL/GenBank/DDBJ whole genome shotgun (WGS) entry which is preliminary data.</text>
</comment>
<dbReference type="InterPro" id="IPR001810">
    <property type="entry name" value="F-box_dom"/>
</dbReference>
<dbReference type="AlphaFoldDB" id="A0A9P6CXG3"/>
<proteinExistence type="predicted"/>
<dbReference type="Proteomes" id="UP000807469">
    <property type="component" value="Unassembled WGS sequence"/>
</dbReference>
<name>A0A9P6CXG3_9AGAR</name>
<evidence type="ECO:0000313" key="2">
    <source>
        <dbReference type="EMBL" id="KAF9476259.1"/>
    </source>
</evidence>
<dbReference type="SUPFAM" id="SSF81383">
    <property type="entry name" value="F-box domain"/>
    <property type="match status" value="1"/>
</dbReference>
<dbReference type="EMBL" id="MU155300">
    <property type="protein sequence ID" value="KAF9476259.1"/>
    <property type="molecule type" value="Genomic_DNA"/>
</dbReference>
<dbReference type="CDD" id="cd09917">
    <property type="entry name" value="F-box_SF"/>
    <property type="match status" value="1"/>
</dbReference>
<sequence length="451" mass="50847">METDLKTIAEEILIQILSDLDALSLVRFSMTCKTIYETCKKSSLLQCIIQLHLNGKFHMQDSESVGMSRSYLLNQILRQRQAYIEPKWSINASVAYQSPSIDFNFSAGIYINNYHWSLEYAVLPSIGVVELRPIRTVSTQIRNFIANPAANLLIYVEADNDIPPVSTTTTRLRISTAVEAFRECQPRVTIWNWITSELLLDSCYVSTPLFPSNVAAFGLLYEQYFFVVSGLDSGAIHLYKVDKSSAILLARLHLPPTAPNIQISSISTRAGAMSPNLFSSPRIWCQSGDRLHVITLVYDGANPDQGLFNRPLDLFVHQRVFAMFCEVAPRYPVALDIPWAHWCPTVTRMFFPGRLQSWIPGLQDIHGQHVVVYRKPRRDEHEKSKSIEILDFSLAAVMYARGMSGSMTEKPPLEPSLERSVVTLLPPGKIDASQTGIFLEGRDSHAVCVYR</sequence>
<organism evidence="2 3">
    <name type="scientific">Pholiota conissans</name>
    <dbReference type="NCBI Taxonomy" id="109636"/>
    <lineage>
        <taxon>Eukaryota</taxon>
        <taxon>Fungi</taxon>
        <taxon>Dikarya</taxon>
        <taxon>Basidiomycota</taxon>
        <taxon>Agaricomycotina</taxon>
        <taxon>Agaricomycetes</taxon>
        <taxon>Agaricomycetidae</taxon>
        <taxon>Agaricales</taxon>
        <taxon>Agaricineae</taxon>
        <taxon>Strophariaceae</taxon>
        <taxon>Pholiota</taxon>
    </lineage>
</organism>
<gene>
    <name evidence="2" type="ORF">BDN70DRAFT_935176</name>
</gene>
<protein>
    <recommendedName>
        <fullName evidence="1">F-box domain-containing protein</fullName>
    </recommendedName>
</protein>
<dbReference type="Pfam" id="PF00646">
    <property type="entry name" value="F-box"/>
    <property type="match status" value="1"/>
</dbReference>
<feature type="domain" description="F-box" evidence="1">
    <location>
        <begin position="10"/>
        <end position="44"/>
    </location>
</feature>
<dbReference type="InterPro" id="IPR036047">
    <property type="entry name" value="F-box-like_dom_sf"/>
</dbReference>
<evidence type="ECO:0000259" key="1">
    <source>
        <dbReference type="Pfam" id="PF00646"/>
    </source>
</evidence>